<comment type="caution">
    <text evidence="5">The sequence shown here is derived from an EMBL/GenBank/DDBJ whole genome shotgun (WGS) entry which is preliminary data.</text>
</comment>
<dbReference type="FunFam" id="2.40.10.10:FF:000068">
    <property type="entry name" value="transmembrane protease serine 2"/>
    <property type="match status" value="1"/>
</dbReference>
<dbReference type="VEuPathDB" id="VectorBase:LDEU006612"/>
<keyword evidence="2" id="KW-0378">Hydrolase</keyword>
<keyword evidence="6" id="KW-1185">Reference proteome</keyword>
<evidence type="ECO:0000313" key="5">
    <source>
        <dbReference type="EMBL" id="RWS25428.1"/>
    </source>
</evidence>
<dbReference type="Gene3D" id="2.40.10.10">
    <property type="entry name" value="Trypsin-like serine proteases"/>
    <property type="match status" value="1"/>
</dbReference>
<dbReference type="STRING" id="299467.A0A443SD05"/>
<dbReference type="SUPFAM" id="SSF50494">
    <property type="entry name" value="Trypsin-like serine proteases"/>
    <property type="match status" value="1"/>
</dbReference>
<gene>
    <name evidence="5" type="ORF">B4U80_09622</name>
</gene>
<evidence type="ECO:0000256" key="3">
    <source>
        <dbReference type="SAM" id="SignalP"/>
    </source>
</evidence>
<evidence type="ECO:0000259" key="4">
    <source>
        <dbReference type="PROSITE" id="PS50240"/>
    </source>
</evidence>
<dbReference type="OrthoDB" id="6493914at2759"/>
<name>A0A443SD05_9ACAR</name>
<dbReference type="InterPro" id="IPR009003">
    <property type="entry name" value="Peptidase_S1_PA"/>
</dbReference>
<evidence type="ECO:0000256" key="1">
    <source>
        <dbReference type="ARBA" id="ARBA00023157"/>
    </source>
</evidence>
<proteinExistence type="predicted"/>
<keyword evidence="3" id="KW-0732">Signal</keyword>
<dbReference type="PROSITE" id="PS00134">
    <property type="entry name" value="TRYPSIN_HIS"/>
    <property type="match status" value="1"/>
</dbReference>
<dbReference type="PRINTS" id="PR00722">
    <property type="entry name" value="CHYMOTRYPSIN"/>
</dbReference>
<protein>
    <submittedName>
        <fullName evidence="5">Mast cell tryptase-like protein</fullName>
    </submittedName>
</protein>
<dbReference type="PANTHER" id="PTHR24252:SF7">
    <property type="entry name" value="HYALIN"/>
    <property type="match status" value="1"/>
</dbReference>
<keyword evidence="2" id="KW-0645">Protease</keyword>
<evidence type="ECO:0000313" key="6">
    <source>
        <dbReference type="Proteomes" id="UP000288716"/>
    </source>
</evidence>
<keyword evidence="1" id="KW-1015">Disulfide bond</keyword>
<dbReference type="InterPro" id="IPR001254">
    <property type="entry name" value="Trypsin_dom"/>
</dbReference>
<dbReference type="InterPro" id="IPR001314">
    <property type="entry name" value="Peptidase_S1A"/>
</dbReference>
<dbReference type="GO" id="GO:0004252">
    <property type="term" value="F:serine-type endopeptidase activity"/>
    <property type="evidence" value="ECO:0007669"/>
    <property type="project" value="InterPro"/>
</dbReference>
<feature type="domain" description="Peptidase S1" evidence="4">
    <location>
        <begin position="35"/>
        <end position="263"/>
    </location>
</feature>
<dbReference type="Proteomes" id="UP000288716">
    <property type="component" value="Unassembled WGS sequence"/>
</dbReference>
<dbReference type="PROSITE" id="PS00135">
    <property type="entry name" value="TRYPSIN_SER"/>
    <property type="match status" value="1"/>
</dbReference>
<dbReference type="SMART" id="SM00020">
    <property type="entry name" value="Tryp_SPc"/>
    <property type="match status" value="1"/>
</dbReference>
<dbReference type="GO" id="GO:0006508">
    <property type="term" value="P:proteolysis"/>
    <property type="evidence" value="ECO:0007669"/>
    <property type="project" value="UniProtKB-KW"/>
</dbReference>
<dbReference type="EMBL" id="NCKV01003719">
    <property type="protein sequence ID" value="RWS25428.1"/>
    <property type="molecule type" value="Genomic_DNA"/>
</dbReference>
<dbReference type="PANTHER" id="PTHR24252">
    <property type="entry name" value="ACROSIN-RELATED"/>
    <property type="match status" value="1"/>
</dbReference>
<sequence>MYFKFIIFVIAFTLARSDDLDCECGIGQGKGKTRIVNGNTVALNTYPWMVALMNTDTGRQFCGGTLINDRWILTAAHCVPDLTPDKLLVIASTVSLDKVYQENALQVDYIWSNPSYLGKTDYHHNDIALLRLSNPVKFSNKLSPICLPSANQIDFDNLFYMGWGKVGVGKQASNDLLYIDTMPSDDCYRVFYPGFEKDKQFCTQAEGKGICDGDSGGPLSSKVNGHVTQVGINSYVALGTCGEKPDVTTRVSAFLDDIYSVTDGSNWCRNPNKD</sequence>
<evidence type="ECO:0000256" key="2">
    <source>
        <dbReference type="RuleBase" id="RU363034"/>
    </source>
</evidence>
<organism evidence="5 6">
    <name type="scientific">Leptotrombidium deliense</name>
    <dbReference type="NCBI Taxonomy" id="299467"/>
    <lineage>
        <taxon>Eukaryota</taxon>
        <taxon>Metazoa</taxon>
        <taxon>Ecdysozoa</taxon>
        <taxon>Arthropoda</taxon>
        <taxon>Chelicerata</taxon>
        <taxon>Arachnida</taxon>
        <taxon>Acari</taxon>
        <taxon>Acariformes</taxon>
        <taxon>Trombidiformes</taxon>
        <taxon>Prostigmata</taxon>
        <taxon>Anystina</taxon>
        <taxon>Parasitengona</taxon>
        <taxon>Trombiculoidea</taxon>
        <taxon>Trombiculidae</taxon>
        <taxon>Leptotrombidium</taxon>
    </lineage>
</organism>
<reference evidence="5 6" key="1">
    <citation type="journal article" date="2018" name="Gigascience">
        <title>Genomes of trombidid mites reveal novel predicted allergens and laterally-transferred genes associated with secondary metabolism.</title>
        <authorList>
            <person name="Dong X."/>
            <person name="Chaisiri K."/>
            <person name="Xia D."/>
            <person name="Armstrong S.D."/>
            <person name="Fang Y."/>
            <person name="Donnelly M.J."/>
            <person name="Kadowaki T."/>
            <person name="McGarry J.W."/>
            <person name="Darby A.C."/>
            <person name="Makepeace B.L."/>
        </authorList>
    </citation>
    <scope>NUCLEOTIDE SEQUENCE [LARGE SCALE GENOMIC DNA]</scope>
    <source>
        <strain evidence="5">UoL-UT</strain>
    </source>
</reference>
<dbReference type="InterPro" id="IPR018114">
    <property type="entry name" value="TRYPSIN_HIS"/>
</dbReference>
<feature type="chain" id="PRO_5018989430" evidence="3">
    <location>
        <begin position="18"/>
        <end position="274"/>
    </location>
</feature>
<dbReference type="AlphaFoldDB" id="A0A443SD05"/>
<dbReference type="CDD" id="cd00190">
    <property type="entry name" value="Tryp_SPc"/>
    <property type="match status" value="1"/>
</dbReference>
<feature type="signal peptide" evidence="3">
    <location>
        <begin position="1"/>
        <end position="17"/>
    </location>
</feature>
<keyword evidence="2" id="KW-0720">Serine protease</keyword>
<dbReference type="PROSITE" id="PS50240">
    <property type="entry name" value="TRYPSIN_DOM"/>
    <property type="match status" value="1"/>
</dbReference>
<accession>A0A443SD05</accession>
<dbReference type="InterPro" id="IPR033116">
    <property type="entry name" value="TRYPSIN_SER"/>
</dbReference>
<dbReference type="Pfam" id="PF00089">
    <property type="entry name" value="Trypsin"/>
    <property type="match status" value="1"/>
</dbReference>
<dbReference type="InterPro" id="IPR043504">
    <property type="entry name" value="Peptidase_S1_PA_chymotrypsin"/>
</dbReference>